<dbReference type="InterPro" id="IPR052068">
    <property type="entry name" value="GW182_domain"/>
</dbReference>
<dbReference type="PANTHER" id="PTHR13020">
    <property type="entry name" value="TRINUCLEOTIDE REPEAT-CONTAINING GENE 6"/>
    <property type="match status" value="1"/>
</dbReference>
<evidence type="ECO:0000256" key="1">
    <source>
        <dbReference type="ARBA" id="ARBA00007302"/>
    </source>
</evidence>
<feature type="region of interest" description="Disordered" evidence="7">
    <location>
        <begin position="52"/>
        <end position="86"/>
    </location>
</feature>
<keyword evidence="10" id="KW-1185">Reference proteome</keyword>
<feature type="compositionally biased region" description="Low complexity" evidence="7">
    <location>
        <begin position="287"/>
        <end position="298"/>
    </location>
</feature>
<feature type="compositionally biased region" description="Polar residues" evidence="7">
    <location>
        <begin position="1012"/>
        <end position="1044"/>
    </location>
</feature>
<dbReference type="PROSITE" id="PS50102">
    <property type="entry name" value="RRM"/>
    <property type="match status" value="1"/>
</dbReference>
<name>A0ABR0YTU9_HUSHU</name>
<dbReference type="InterPro" id="IPR034924">
    <property type="entry name" value="TNRC6A_RRM"/>
</dbReference>
<dbReference type="InterPro" id="IPR035979">
    <property type="entry name" value="RBD_domain_sf"/>
</dbReference>
<feature type="compositionally biased region" description="Polar residues" evidence="7">
    <location>
        <begin position="1241"/>
        <end position="1261"/>
    </location>
</feature>
<feature type="region of interest" description="Disordered" evidence="7">
    <location>
        <begin position="773"/>
        <end position="1317"/>
    </location>
</feature>
<feature type="compositionally biased region" description="Low complexity" evidence="7">
    <location>
        <begin position="685"/>
        <end position="703"/>
    </location>
</feature>
<dbReference type="InterPro" id="IPR000504">
    <property type="entry name" value="RRM_dom"/>
</dbReference>
<protein>
    <submittedName>
        <fullName evidence="9">Trinucleotide repeat-containing gene 6A protein-like</fullName>
    </submittedName>
</protein>
<keyword evidence="2" id="KW-0597">Phosphoprotein</keyword>
<feature type="region of interest" description="Disordered" evidence="7">
    <location>
        <begin position="189"/>
        <end position="210"/>
    </location>
</feature>
<dbReference type="Gene3D" id="3.30.70.330">
    <property type="match status" value="1"/>
</dbReference>
<feature type="compositionally biased region" description="Low complexity" evidence="7">
    <location>
        <begin position="1289"/>
        <end position="1302"/>
    </location>
</feature>
<feature type="compositionally biased region" description="Polar residues" evidence="7">
    <location>
        <begin position="793"/>
        <end position="809"/>
    </location>
</feature>
<feature type="domain" description="RRM" evidence="8">
    <location>
        <begin position="1952"/>
        <end position="2024"/>
    </location>
</feature>
<feature type="region of interest" description="Disordered" evidence="7">
    <location>
        <begin position="1825"/>
        <end position="1844"/>
    </location>
</feature>
<evidence type="ECO:0000313" key="10">
    <source>
        <dbReference type="Proteomes" id="UP001369086"/>
    </source>
</evidence>
<keyword evidence="5" id="KW-0943">RNA-mediated gene silencing</keyword>
<feature type="compositionally biased region" description="Low complexity" evidence="7">
    <location>
        <begin position="104"/>
        <end position="116"/>
    </location>
</feature>
<feature type="compositionally biased region" description="Polar residues" evidence="7">
    <location>
        <begin position="948"/>
        <end position="1006"/>
    </location>
</feature>
<evidence type="ECO:0000313" key="9">
    <source>
        <dbReference type="EMBL" id="KAK6476032.1"/>
    </source>
</evidence>
<feature type="region of interest" description="Disordered" evidence="7">
    <location>
        <begin position="1896"/>
        <end position="1924"/>
    </location>
</feature>
<sequence length="2133" mass="228878">MERTLNYVRENVNESVDTARKQVGEGIFCYKYHRDIHFPTVQEEIKQELEAKATKEAEEKNNRDIGQEKEEQLMEERKKRKDDKKKKEALKKVICFDLPESIKSSSSQPQPANPNNGTSAVTSNISNAKRAAAASSQQQASPRYPPREVPPRFRHHEQKQLLKRGQQLPVLAANLGARAQVLNSRGTVTTLPASDRPLQNGNKDNHTDLNHGVSHYENSQWGPGSSGSDSNTNWDKVVVVDGCDKEVWPSITDCDPELASECMDADSASNSGSEKNLSIMASGNAVGDNDGNRNGNGRSSQNHFMVENGSNNVSNGSINGPWGLSHGSMLSTCQSSVEGPNGKLTESSHGKINAWGNLGSSTNGGINPSTLNPNANHGAWPVLENNGHNPQGPVGSGNNGTNIQRSTIGQMPNNQSINSNMGGPIHGSWGSLQENAESEVNGTRKVSLSGQPQNLNTETNGPNNTTNMMTSSLPNSTGSMQMNELPNITGPRAWRMSTVNPSQLQASSVSNGTSISQYSNDEGIKGGSYDTTWGAPGTNYSGDKCPVPKGQSVGDTVNATLMQSAMNGSAAGAAAFKNSNGVDGRGGTWESGAVNSHNVAWGTGNSVGSGGVQRAWGSASSNTGTNLSNGEWNNLPNSQHSSDGMNGNGNRKGTNGWKSLEDDALCGQNSVISQVNEQNSVWGKSTATNAESEGSTESTGSQNEKMRGDEQRGRDRRKADPQGLIQNTSNRPDLDPCVLSNTGWGQTVIRQHTAWDIEASMEIEKKTDIGTEAWGGSVSQTSNSGGWGDGPSPNCNDTSSVSGWANQKPATGWGDTKGSNSQGGWDENSASTGVVKSNQSWGSSKEDKSSAWNDAQKVKQGWMEGQKSKQGWGVSSRGEEWGEAPRANQWGEPQKSGSGGWDSDSDRSVSGWSEPGRSGSGTNTWGGGGGGGGSNNPNPSSASGWGEQSKTNNQPQGWGEPSKTNNQSQGWGEQSKTNQPQGWGEQSKTNQPQGWGEPSKTNNPPQSWGEPSKTNNPPQGWGEQSKTNNQSQGWGGQSKANQPQGWGEQSKANQPQGWGEPSNTNNPPQGWGEQSKTNNQSQGWGGQSKTNNQSQGWGEPSKPSNSPDWNKPQDVSGGSLSWGGALSSSSSATNKPAGWINGPVPASPKEEEPTGWEEPSPESIRRKMEIDDGTSAWGDPNKYKYKNVNMWNKNVANGSSGSEQEAQVQQQYPPQPPPSAMPNKENSGGPGWGEPYGVQPKSESSWGEPSVPPTTVDNGTSAWGKPMDTGNSWGEPGNETAGWSNTPVGQQPQNKPGPKPMQDGWCGDEMSMPGTRHPSWEEEEDVEIGMWNSNPSQEMNQPSNWPPYMKKMPPKGIIKGGNKQDDAWMNQFVKQFSNIGFSRDSSEEALKSNKMDMSGGMLQDKRMDMDKHGLNAGEYNVIGKGSGSRTQISKESSVERSPYYDKLSLAMSGHDDIVAEEPQSVHFVSNHNMKLPPSNNALPNQTLGSVAGLGIQNLNSVRQNGNPNMFSGSNAAAQARGMQQPPAQPLNSSQPNLRAQVPPPLLSPQVPASLLKYPPNNGGLSPLFGPQQVAMLNQLSQLSQLSQISQLQRLLMQQQKVQNQRSMPSGGRLQQDQQGRPLSMPQQMMQPPRQLDPNLMKQQAHPQQQQLHQPAMKSFLENFMPHHELQKEPPTLNSFSSFPIGLNSNLNVNNLDMGSINYKEPQSRLKKWTLDNISVNASLDQNSSKPGAISTGLRLEESHFGPYDFMNNSPASPPGSVGDGWPSRAKSPNGSSNVNWPPEFRPGEPWKGYPNIDPETDPYVTPGSVINNLSINTVRDIDHLRDRNNGSTSSLNTTLPSTSAWSSIRASNYSGSLSSTAQSTSARNSDSKSTWPPGPITNTSLAHELWKVPLPSKNITAPSRPPPGLTGQKPPSSWDNNSLRLGGGWGNSDLRYTPGSSWSDNSSGRTTNWLVLKNLTPQIDGSTLRTLCMQHGPLITFHLNLPHGNALVRYSSKEEAAKAQKSLHMCVLGNTTILAEFASEEEISRFFAQGQSMTPSPGWQALGSSHNRMGSVDGSHSFSNRNDLNHWNGAGLSGTGSGDLHGTSLWGTPKYSTSLWGTPGSNDTRGINSPSPINAFLPVDHLAGGGESM</sequence>
<feature type="compositionally biased region" description="Polar residues" evidence="7">
    <location>
        <begin position="1050"/>
        <end position="1108"/>
    </location>
</feature>
<feature type="compositionally biased region" description="Polar residues" evidence="7">
    <location>
        <begin position="1499"/>
        <end position="1516"/>
    </location>
</feature>
<feature type="compositionally biased region" description="Polar residues" evidence="7">
    <location>
        <begin position="1867"/>
        <end position="1882"/>
    </location>
</feature>
<feature type="region of interest" description="Disordered" evidence="7">
    <location>
        <begin position="281"/>
        <end position="305"/>
    </location>
</feature>
<feature type="compositionally biased region" description="Low complexity" evidence="7">
    <location>
        <begin position="131"/>
        <end position="141"/>
    </location>
</feature>
<comment type="similarity">
    <text evidence="1">Belongs to the GW182 family.</text>
</comment>
<dbReference type="CDD" id="cd12711">
    <property type="entry name" value="RRM_TNRC6A"/>
    <property type="match status" value="1"/>
</dbReference>
<evidence type="ECO:0000256" key="4">
    <source>
        <dbReference type="ARBA" id="ARBA00022884"/>
    </source>
</evidence>
<feature type="compositionally biased region" description="Low complexity" evidence="7">
    <location>
        <begin position="1116"/>
        <end position="1132"/>
    </location>
</feature>
<feature type="compositionally biased region" description="Polar residues" evidence="7">
    <location>
        <begin position="817"/>
        <end position="843"/>
    </location>
</feature>
<evidence type="ECO:0000259" key="8">
    <source>
        <dbReference type="PROSITE" id="PS50102"/>
    </source>
</evidence>
<reference evidence="9 10" key="1">
    <citation type="submission" date="2021-05" db="EMBL/GenBank/DDBJ databases">
        <authorList>
            <person name="Zahm M."/>
            <person name="Klopp C."/>
            <person name="Cabau C."/>
            <person name="Kuhl H."/>
            <person name="Suciu R."/>
            <person name="Ciorpac M."/>
            <person name="Holostenco D."/>
            <person name="Gessner J."/>
            <person name="Wuertz S."/>
            <person name="Hohne C."/>
            <person name="Stock M."/>
            <person name="Gislard M."/>
            <person name="Lluch J."/>
            <person name="Milhes M."/>
            <person name="Lampietro C."/>
            <person name="Lopez Roques C."/>
            <person name="Donnadieu C."/>
            <person name="Du K."/>
            <person name="Schartl M."/>
            <person name="Guiguen Y."/>
        </authorList>
    </citation>
    <scope>NUCLEOTIDE SEQUENCE [LARGE SCALE GENOMIC DNA]</scope>
    <source>
        <strain evidence="9">Hh-F2</strain>
        <tissue evidence="9">Blood</tissue>
    </source>
</reference>
<feature type="region of interest" description="Disordered" evidence="7">
    <location>
        <begin position="1854"/>
        <end position="1882"/>
    </location>
</feature>
<dbReference type="EMBL" id="JAHFZB010000023">
    <property type="protein sequence ID" value="KAK6476032.1"/>
    <property type="molecule type" value="Genomic_DNA"/>
</dbReference>
<dbReference type="InterPro" id="IPR032226">
    <property type="entry name" value="TNRC6_PABC-bd"/>
</dbReference>
<feature type="compositionally biased region" description="Polar residues" evidence="7">
    <location>
        <begin position="1189"/>
        <end position="1206"/>
    </location>
</feature>
<feature type="region of interest" description="Disordered" evidence="7">
    <location>
        <begin position="1751"/>
        <end position="1807"/>
    </location>
</feature>
<feature type="region of interest" description="Disordered" evidence="7">
    <location>
        <begin position="101"/>
        <end position="160"/>
    </location>
</feature>
<feature type="region of interest" description="Disordered" evidence="7">
    <location>
        <begin position="612"/>
        <end position="661"/>
    </location>
</feature>
<proteinExistence type="inferred from homology"/>
<feature type="region of interest" description="Disordered" evidence="7">
    <location>
        <begin position="1420"/>
        <end position="1439"/>
    </location>
</feature>
<dbReference type="Pfam" id="PF10427">
    <property type="entry name" value="Ago_hook"/>
    <property type="match status" value="1"/>
</dbReference>
<dbReference type="InterPro" id="IPR019486">
    <property type="entry name" value="Argonaute_hook_dom"/>
</dbReference>
<feature type="region of interest" description="Disordered" evidence="7">
    <location>
        <begin position="1600"/>
        <end position="1630"/>
    </location>
</feature>
<keyword evidence="4 6" id="KW-0694">RNA-binding</keyword>
<feature type="region of interest" description="Disordered" evidence="7">
    <location>
        <begin position="1499"/>
        <end position="1544"/>
    </location>
</feature>
<feature type="region of interest" description="Disordered" evidence="7">
    <location>
        <begin position="677"/>
        <end position="737"/>
    </location>
</feature>
<feature type="compositionally biased region" description="Low complexity" evidence="7">
    <location>
        <begin position="935"/>
        <end position="946"/>
    </location>
</feature>
<feature type="compositionally biased region" description="Basic and acidic residues" evidence="7">
    <location>
        <begin position="704"/>
        <end position="720"/>
    </location>
</feature>
<accession>A0ABR0YTU9</accession>
<feature type="compositionally biased region" description="Polar residues" evidence="7">
    <location>
        <begin position="189"/>
        <end position="202"/>
    </location>
</feature>
<evidence type="ECO:0000256" key="7">
    <source>
        <dbReference type="SAM" id="MobiDB-lite"/>
    </source>
</evidence>
<keyword evidence="3" id="KW-0810">Translation regulation</keyword>
<feature type="compositionally biased region" description="Polar residues" evidence="7">
    <location>
        <begin position="430"/>
        <end position="453"/>
    </location>
</feature>
<evidence type="ECO:0000256" key="6">
    <source>
        <dbReference type="PROSITE-ProRule" id="PRU00176"/>
    </source>
</evidence>
<feature type="compositionally biased region" description="Low complexity" evidence="7">
    <location>
        <begin position="1831"/>
        <end position="1843"/>
    </location>
</feature>
<organism evidence="9 10">
    <name type="scientific">Huso huso</name>
    <name type="common">Beluga</name>
    <name type="synonym">Acipenser huso</name>
    <dbReference type="NCBI Taxonomy" id="61971"/>
    <lineage>
        <taxon>Eukaryota</taxon>
        <taxon>Metazoa</taxon>
        <taxon>Chordata</taxon>
        <taxon>Craniata</taxon>
        <taxon>Vertebrata</taxon>
        <taxon>Euteleostomi</taxon>
        <taxon>Actinopterygii</taxon>
        <taxon>Chondrostei</taxon>
        <taxon>Acipenseriformes</taxon>
        <taxon>Acipenseridae</taxon>
        <taxon>Huso</taxon>
    </lineage>
</organism>
<evidence type="ECO:0000256" key="2">
    <source>
        <dbReference type="ARBA" id="ARBA00022553"/>
    </source>
</evidence>
<feature type="compositionally biased region" description="Polar residues" evidence="7">
    <location>
        <begin position="618"/>
        <end position="657"/>
    </location>
</feature>
<feature type="compositionally biased region" description="Polar residues" evidence="7">
    <location>
        <begin position="497"/>
        <end position="520"/>
    </location>
</feature>
<dbReference type="Pfam" id="PF00076">
    <property type="entry name" value="RRM_1"/>
    <property type="match status" value="1"/>
</dbReference>
<feature type="compositionally biased region" description="Polar residues" evidence="7">
    <location>
        <begin position="1913"/>
        <end position="1923"/>
    </location>
</feature>
<gene>
    <name evidence="9" type="ORF">HHUSO_G24042</name>
</gene>
<comment type="caution">
    <text evidence="9">The sequence shown here is derived from an EMBL/GenBank/DDBJ whole genome shotgun (WGS) entry which is preliminary data.</text>
</comment>
<dbReference type="InterPro" id="IPR012677">
    <property type="entry name" value="Nucleotide-bd_a/b_plait_sf"/>
</dbReference>
<dbReference type="SUPFAM" id="SSF54928">
    <property type="entry name" value="RNA-binding domain, RBD"/>
    <property type="match status" value="1"/>
</dbReference>
<feature type="compositionally biased region" description="Low complexity" evidence="7">
    <location>
        <begin position="454"/>
        <end position="477"/>
    </location>
</feature>
<evidence type="ECO:0000256" key="3">
    <source>
        <dbReference type="ARBA" id="ARBA00022845"/>
    </source>
</evidence>
<feature type="compositionally biased region" description="Basic and acidic residues" evidence="7">
    <location>
        <begin position="52"/>
        <end position="77"/>
    </location>
</feature>
<feature type="compositionally biased region" description="Polar residues" evidence="7">
    <location>
        <begin position="1770"/>
        <end position="1779"/>
    </location>
</feature>
<dbReference type="Pfam" id="PF16608">
    <property type="entry name" value="TNRC6-PABC_bdg"/>
    <property type="match status" value="1"/>
</dbReference>
<feature type="region of interest" description="Disordered" evidence="7">
    <location>
        <begin position="374"/>
        <end position="521"/>
    </location>
</feature>
<dbReference type="SUPFAM" id="SSF46934">
    <property type="entry name" value="UBA-like"/>
    <property type="match status" value="1"/>
</dbReference>
<feature type="compositionally biased region" description="Gly residues" evidence="7">
    <location>
        <begin position="924"/>
        <end position="934"/>
    </location>
</feature>
<feature type="compositionally biased region" description="Polar residues" evidence="7">
    <location>
        <begin position="117"/>
        <end position="127"/>
    </location>
</feature>
<dbReference type="InterPro" id="IPR009060">
    <property type="entry name" value="UBA-like_sf"/>
</dbReference>
<dbReference type="PANTHER" id="PTHR13020:SF28">
    <property type="entry name" value="TRINUCLEOTIDE REPEAT-CONTAINING GENE 6A PROTEIN"/>
    <property type="match status" value="1"/>
</dbReference>
<feature type="compositionally biased region" description="Polar residues" evidence="7">
    <location>
        <begin position="399"/>
        <end position="421"/>
    </location>
</feature>
<dbReference type="Proteomes" id="UP001369086">
    <property type="component" value="Unassembled WGS sequence"/>
</dbReference>
<evidence type="ECO:0000256" key="5">
    <source>
        <dbReference type="ARBA" id="ARBA00023158"/>
    </source>
</evidence>
<feature type="compositionally biased region" description="Low complexity" evidence="7">
    <location>
        <begin position="1854"/>
        <end position="1866"/>
    </location>
</feature>